<dbReference type="SUPFAM" id="SSF55729">
    <property type="entry name" value="Acyl-CoA N-acyltransferases (Nat)"/>
    <property type="match status" value="1"/>
</dbReference>
<sequence length="215" mass="24695">MSSFQYFKMTEQYAALIAGWTYEEPYSLYSMEGGLDDISELMNGDYYYALDDTHELVGYICTGNSARVPGGYLIGIYNDEQYIDLGLGLKPELTGKGYGEQFLMSSLQFIKEEYDKSDVQLVVVAFNERAIKVYERVGFIKGQSFKSKVSGQEIDFLVMLYSKENTSGLLDKVNHGRDSNDAFYFQAIDGTYPFYREFEDRYSAIPYTQSVFRNR</sequence>
<feature type="domain" description="N-acetyltransferase" evidence="1">
    <location>
        <begin position="4"/>
        <end position="164"/>
    </location>
</feature>
<keyword evidence="3" id="KW-1185">Reference proteome</keyword>
<name>A0ABS4FAU3_9BACL</name>
<evidence type="ECO:0000259" key="1">
    <source>
        <dbReference type="PROSITE" id="PS51186"/>
    </source>
</evidence>
<proteinExistence type="predicted"/>
<dbReference type="RefSeq" id="WP_210094776.1">
    <property type="nucleotide sequence ID" value="NZ_CP139098.1"/>
</dbReference>
<dbReference type="EMBL" id="JAGGKI010000005">
    <property type="protein sequence ID" value="MBP1893374.1"/>
    <property type="molecule type" value="Genomic_DNA"/>
</dbReference>
<dbReference type="PROSITE" id="PS51186">
    <property type="entry name" value="GNAT"/>
    <property type="match status" value="1"/>
</dbReference>
<evidence type="ECO:0000313" key="3">
    <source>
        <dbReference type="Proteomes" id="UP000706926"/>
    </source>
</evidence>
<comment type="caution">
    <text evidence="2">The sequence shown here is derived from an EMBL/GenBank/DDBJ whole genome shotgun (WGS) entry which is preliminary data.</text>
</comment>
<dbReference type="Gene3D" id="3.40.630.30">
    <property type="match status" value="1"/>
</dbReference>
<reference evidence="2 3" key="1">
    <citation type="submission" date="2021-03" db="EMBL/GenBank/DDBJ databases">
        <title>Genomic Encyclopedia of Type Strains, Phase IV (KMG-IV): sequencing the most valuable type-strain genomes for metagenomic binning, comparative biology and taxonomic classification.</title>
        <authorList>
            <person name="Goeker M."/>
        </authorList>
    </citation>
    <scope>NUCLEOTIDE SEQUENCE [LARGE SCALE GENOMIC DNA]</scope>
    <source>
        <strain evidence="2 3">DSM 15596</strain>
    </source>
</reference>
<dbReference type="Proteomes" id="UP000706926">
    <property type="component" value="Unassembled WGS sequence"/>
</dbReference>
<dbReference type="Pfam" id="PF00583">
    <property type="entry name" value="Acetyltransf_1"/>
    <property type="match status" value="1"/>
</dbReference>
<gene>
    <name evidence="2" type="ORF">J2Z18_002476</name>
</gene>
<evidence type="ECO:0000313" key="2">
    <source>
        <dbReference type="EMBL" id="MBP1893374.1"/>
    </source>
</evidence>
<protein>
    <submittedName>
        <fullName evidence="2">RimJ/RimL family protein N-acetyltransferase</fullName>
    </submittedName>
</protein>
<dbReference type="GeneID" id="95404469"/>
<dbReference type="InterPro" id="IPR016181">
    <property type="entry name" value="Acyl_CoA_acyltransferase"/>
</dbReference>
<accession>A0ABS4FAU3</accession>
<organism evidence="2 3">
    <name type="scientific">Paenibacillus lactis</name>
    <dbReference type="NCBI Taxonomy" id="228574"/>
    <lineage>
        <taxon>Bacteria</taxon>
        <taxon>Bacillati</taxon>
        <taxon>Bacillota</taxon>
        <taxon>Bacilli</taxon>
        <taxon>Bacillales</taxon>
        <taxon>Paenibacillaceae</taxon>
        <taxon>Paenibacillus</taxon>
    </lineage>
</organism>
<dbReference type="InterPro" id="IPR000182">
    <property type="entry name" value="GNAT_dom"/>
</dbReference>